<evidence type="ECO:0000313" key="1">
    <source>
        <dbReference type="EMBL" id="OMO52662.1"/>
    </source>
</evidence>
<gene>
    <name evidence="1" type="ORF">CCACVL1_29133</name>
</gene>
<sequence length="24" mass="2659">VSQVFRALILSFQVGQDVLPQVQS</sequence>
<feature type="non-terminal residue" evidence="1">
    <location>
        <position position="1"/>
    </location>
</feature>
<organism evidence="1 2">
    <name type="scientific">Corchorus capsularis</name>
    <name type="common">Jute</name>
    <dbReference type="NCBI Taxonomy" id="210143"/>
    <lineage>
        <taxon>Eukaryota</taxon>
        <taxon>Viridiplantae</taxon>
        <taxon>Streptophyta</taxon>
        <taxon>Embryophyta</taxon>
        <taxon>Tracheophyta</taxon>
        <taxon>Spermatophyta</taxon>
        <taxon>Magnoliopsida</taxon>
        <taxon>eudicotyledons</taxon>
        <taxon>Gunneridae</taxon>
        <taxon>Pentapetalae</taxon>
        <taxon>rosids</taxon>
        <taxon>malvids</taxon>
        <taxon>Malvales</taxon>
        <taxon>Malvaceae</taxon>
        <taxon>Grewioideae</taxon>
        <taxon>Apeibeae</taxon>
        <taxon>Corchorus</taxon>
    </lineage>
</organism>
<dbReference type="Gramene" id="OMO52662">
    <property type="protein sequence ID" value="OMO52662"/>
    <property type="gene ID" value="CCACVL1_29133"/>
</dbReference>
<evidence type="ECO:0000313" key="2">
    <source>
        <dbReference type="Proteomes" id="UP000188268"/>
    </source>
</evidence>
<keyword evidence="2" id="KW-1185">Reference proteome</keyword>
<reference evidence="1 2" key="1">
    <citation type="submission" date="2013-09" db="EMBL/GenBank/DDBJ databases">
        <title>Corchorus capsularis genome sequencing.</title>
        <authorList>
            <person name="Alam M."/>
            <person name="Haque M.S."/>
            <person name="Islam M.S."/>
            <person name="Emdad E.M."/>
            <person name="Islam M.M."/>
            <person name="Ahmed B."/>
            <person name="Halim A."/>
            <person name="Hossen Q.M.M."/>
            <person name="Hossain M.Z."/>
            <person name="Ahmed R."/>
            <person name="Khan M.M."/>
            <person name="Islam R."/>
            <person name="Rashid M.M."/>
            <person name="Khan S.A."/>
            <person name="Rahman M.S."/>
            <person name="Alam M."/>
        </authorList>
    </citation>
    <scope>NUCLEOTIDE SEQUENCE [LARGE SCALE GENOMIC DNA]</scope>
    <source>
        <strain evidence="2">cv. CVL-1</strain>
        <tissue evidence="1">Whole seedling</tissue>
    </source>
</reference>
<name>A0A1R3G3J4_COCAP</name>
<protein>
    <submittedName>
        <fullName evidence="1">Uncharacterized protein</fullName>
    </submittedName>
</protein>
<proteinExistence type="predicted"/>
<dbReference type="AlphaFoldDB" id="A0A1R3G3J4"/>
<accession>A0A1R3G3J4</accession>
<dbReference type="EMBL" id="AWWV01015468">
    <property type="protein sequence ID" value="OMO52662.1"/>
    <property type="molecule type" value="Genomic_DNA"/>
</dbReference>
<dbReference type="Proteomes" id="UP000188268">
    <property type="component" value="Unassembled WGS sequence"/>
</dbReference>
<comment type="caution">
    <text evidence="1">The sequence shown here is derived from an EMBL/GenBank/DDBJ whole genome shotgun (WGS) entry which is preliminary data.</text>
</comment>